<feature type="transmembrane region" description="Helical" evidence="7">
    <location>
        <begin position="296"/>
        <end position="321"/>
    </location>
</feature>
<feature type="transmembrane region" description="Helical" evidence="7">
    <location>
        <begin position="136"/>
        <end position="160"/>
    </location>
</feature>
<dbReference type="InterPro" id="IPR000515">
    <property type="entry name" value="MetI-like"/>
</dbReference>
<protein>
    <submittedName>
        <fullName evidence="9">ABC transporter permease</fullName>
    </submittedName>
</protein>
<evidence type="ECO:0000256" key="4">
    <source>
        <dbReference type="ARBA" id="ARBA00022692"/>
    </source>
</evidence>
<evidence type="ECO:0000256" key="7">
    <source>
        <dbReference type="RuleBase" id="RU363032"/>
    </source>
</evidence>
<name>A0ABT4T714_9ACTN</name>
<keyword evidence="10" id="KW-1185">Reference proteome</keyword>
<evidence type="ECO:0000313" key="9">
    <source>
        <dbReference type="EMBL" id="MDA0645297.1"/>
    </source>
</evidence>
<feature type="transmembrane region" description="Helical" evidence="7">
    <location>
        <begin position="192"/>
        <end position="210"/>
    </location>
</feature>
<keyword evidence="5 7" id="KW-1133">Transmembrane helix</keyword>
<evidence type="ECO:0000256" key="6">
    <source>
        <dbReference type="ARBA" id="ARBA00023136"/>
    </source>
</evidence>
<feature type="transmembrane region" description="Helical" evidence="7">
    <location>
        <begin position="248"/>
        <end position="270"/>
    </location>
</feature>
<comment type="subcellular location">
    <subcellularLocation>
        <location evidence="1 7">Cell membrane</location>
        <topology evidence="1 7">Multi-pass membrane protein</topology>
    </subcellularLocation>
</comment>
<keyword evidence="4 7" id="KW-0812">Transmembrane</keyword>
<evidence type="ECO:0000259" key="8">
    <source>
        <dbReference type="PROSITE" id="PS50928"/>
    </source>
</evidence>
<feature type="transmembrane region" description="Helical" evidence="7">
    <location>
        <begin position="103"/>
        <end position="124"/>
    </location>
</feature>
<comment type="similarity">
    <text evidence="7">Belongs to the binding-protein-dependent transport system permease family.</text>
</comment>
<reference evidence="9 10" key="1">
    <citation type="submission" date="2022-11" db="EMBL/GenBank/DDBJ databases">
        <title>Nonomuraea corallina sp. nov., a new species of the genus Nonomuraea isolated from sea side sediment in Thai sea.</title>
        <authorList>
            <person name="Ngamcharungchit C."/>
            <person name="Matsumoto A."/>
            <person name="Suriyachadkun C."/>
            <person name="Panbangred W."/>
            <person name="Inahashi Y."/>
            <person name="Intra B."/>
        </authorList>
    </citation>
    <scope>NUCLEOTIDE SEQUENCE [LARGE SCALE GENOMIC DNA]</scope>
    <source>
        <strain evidence="9 10">DSM 43553</strain>
    </source>
</reference>
<keyword evidence="3" id="KW-1003">Cell membrane</keyword>
<keyword evidence="2 7" id="KW-0813">Transport</keyword>
<dbReference type="PANTHER" id="PTHR43163:SF3">
    <property type="entry name" value="PEPTIDE ABC TRANSPORTER PERMEASE PROTEIN"/>
    <property type="match status" value="1"/>
</dbReference>
<accession>A0ABT4T714</accession>
<dbReference type="CDD" id="cd06261">
    <property type="entry name" value="TM_PBP2"/>
    <property type="match status" value="1"/>
</dbReference>
<comment type="caution">
    <text evidence="9">The sequence shown here is derived from an EMBL/GenBank/DDBJ whole genome shotgun (WGS) entry which is preliminary data.</text>
</comment>
<dbReference type="PROSITE" id="PS50928">
    <property type="entry name" value="ABC_TM1"/>
    <property type="match status" value="1"/>
</dbReference>
<organism evidence="9 10">
    <name type="scientific">Nonomuraea ferruginea</name>
    <dbReference type="NCBI Taxonomy" id="46174"/>
    <lineage>
        <taxon>Bacteria</taxon>
        <taxon>Bacillati</taxon>
        <taxon>Actinomycetota</taxon>
        <taxon>Actinomycetes</taxon>
        <taxon>Streptosporangiales</taxon>
        <taxon>Streptosporangiaceae</taxon>
        <taxon>Nonomuraea</taxon>
    </lineage>
</organism>
<dbReference type="Proteomes" id="UP001212498">
    <property type="component" value="Unassembled WGS sequence"/>
</dbReference>
<dbReference type="RefSeq" id="WP_219551337.1">
    <property type="nucleotide sequence ID" value="NZ_BAABFD010000034.1"/>
</dbReference>
<dbReference type="Pfam" id="PF00528">
    <property type="entry name" value="BPD_transp_1"/>
    <property type="match status" value="1"/>
</dbReference>
<evidence type="ECO:0000256" key="3">
    <source>
        <dbReference type="ARBA" id="ARBA00022475"/>
    </source>
</evidence>
<evidence type="ECO:0000256" key="2">
    <source>
        <dbReference type="ARBA" id="ARBA00022448"/>
    </source>
</evidence>
<dbReference type="PANTHER" id="PTHR43163">
    <property type="entry name" value="DIPEPTIDE TRANSPORT SYSTEM PERMEASE PROTEIN DPPB-RELATED"/>
    <property type="match status" value="1"/>
</dbReference>
<evidence type="ECO:0000256" key="1">
    <source>
        <dbReference type="ARBA" id="ARBA00004651"/>
    </source>
</evidence>
<dbReference type="EMBL" id="JAPNUD010000131">
    <property type="protein sequence ID" value="MDA0645297.1"/>
    <property type="molecule type" value="Genomic_DNA"/>
</dbReference>
<feature type="domain" description="ABC transmembrane type-1" evidence="8">
    <location>
        <begin position="97"/>
        <end position="314"/>
    </location>
</feature>
<proteinExistence type="inferred from homology"/>
<keyword evidence="6 7" id="KW-0472">Membrane</keyword>
<evidence type="ECO:0000256" key="5">
    <source>
        <dbReference type="ARBA" id="ARBA00022989"/>
    </source>
</evidence>
<gene>
    <name evidence="9" type="ORF">OUY24_32125</name>
</gene>
<sequence>MAGFLARRLVSSVVLVAVAASLAYLLAAAALDPRANYAGRTPAPPPAVVDAQLTALNLNDRTPLTERYLTWAGGVLRGDFGKSVSGAPVGDDLKRRAGVTLRLVLLGLVCGSALGVMAGALAAARQYGWFDRLSAAVSFLLLAVPVVVLANVLILAGTWANDHLFGARVLLVAGEASAGLEAGLWETLLDRAQHLVLPTVTITLGLAAVFSRYQRNTMLDVLGADYLRTAMAKGLTRRRALIRHGLRTALIPVATYFAFTFGALLTGATFTEKIFGWHGLGERLISSIFTNDVNTVAAISCLAAVAVLVASMAAGLLQAVLDPRVRAG</sequence>
<evidence type="ECO:0000313" key="10">
    <source>
        <dbReference type="Proteomes" id="UP001212498"/>
    </source>
</evidence>